<keyword evidence="2" id="KW-1185">Reference proteome</keyword>
<reference evidence="1 2" key="1">
    <citation type="journal article" date="2014" name="Gene">
        <title>Comparative genomic analysis of Lactococcus garvieae phage WP-2, a new member of Picovirinae subfamily of Podoviridae.</title>
        <authorList>
            <person name="Ghasemi S.M."/>
            <person name="Bouzari M."/>
            <person name="Yoon B.H."/>
            <person name="Chang H.I."/>
        </authorList>
    </citation>
    <scope>NUCLEOTIDE SEQUENCE [LARGE SCALE GENOMIC DNA]</scope>
    <source>
        <strain evidence="1">WP-2</strain>
    </source>
</reference>
<gene>
    <name evidence="1" type="ORF">WP2_10</name>
</gene>
<organism evidence="1 2">
    <name type="scientific">Lactococcus phage WP-2</name>
    <dbReference type="NCBI Taxonomy" id="1486423"/>
    <lineage>
        <taxon>Viruses</taxon>
        <taxon>Duplodnaviria</taxon>
        <taxon>Heunggongvirae</taxon>
        <taxon>Uroviricota</taxon>
        <taxon>Caudoviricetes</taxon>
        <taxon>Rountreeviridae</taxon>
        <taxon>Negarvirus</taxon>
        <taxon>Negarvirus WP2</taxon>
    </lineage>
</organism>
<evidence type="ECO:0000313" key="2">
    <source>
        <dbReference type="Proteomes" id="UP000026904"/>
    </source>
</evidence>
<dbReference type="Proteomes" id="UP000026904">
    <property type="component" value="Segment"/>
</dbReference>
<evidence type="ECO:0000313" key="1">
    <source>
        <dbReference type="EMBL" id="AHZ10882.1"/>
    </source>
</evidence>
<name>A0A024B3A1_9CAUD</name>
<dbReference type="OrthoDB" id="18177at10239"/>
<dbReference type="KEGG" id="vg:19488293"/>
<accession>A0A024B3A1</accession>
<dbReference type="GeneID" id="19488293"/>
<dbReference type="EMBL" id="KJ528544">
    <property type="protein sequence ID" value="AHZ10882.1"/>
    <property type="molecule type" value="Genomic_DNA"/>
</dbReference>
<proteinExistence type="predicted"/>
<dbReference type="RefSeq" id="YP_009032587.1">
    <property type="nucleotide sequence ID" value="NC_024149.1"/>
</dbReference>
<sequence length="93" mass="10626">MKQLYFKPLLKEELHDSGYAFIEVGEIENGNTKVLAQCSDVINLGMFNDMPKDLNIDVTPEGTIRLWSHTHNLEWDKPIMSSAVITSYQKNGR</sequence>
<protein>
    <submittedName>
        <fullName evidence="1">Uncharacterized protein</fullName>
    </submittedName>
</protein>